<dbReference type="GO" id="GO:0003677">
    <property type="term" value="F:DNA binding"/>
    <property type="evidence" value="ECO:0007669"/>
    <property type="project" value="InterPro"/>
</dbReference>
<feature type="non-terminal residue" evidence="2">
    <location>
        <position position="138"/>
    </location>
</feature>
<protein>
    <recommendedName>
        <fullName evidence="1">Resolvase/invertase-type recombinase catalytic domain-containing protein</fullName>
    </recommendedName>
</protein>
<organism evidence="2">
    <name type="scientific">marine sediment metagenome</name>
    <dbReference type="NCBI Taxonomy" id="412755"/>
    <lineage>
        <taxon>unclassified sequences</taxon>
        <taxon>metagenomes</taxon>
        <taxon>ecological metagenomes</taxon>
    </lineage>
</organism>
<dbReference type="PANTHER" id="PTHR30461:SF23">
    <property type="entry name" value="DNA RECOMBINASE-RELATED"/>
    <property type="match status" value="1"/>
</dbReference>
<dbReference type="AlphaFoldDB" id="X0Y742"/>
<dbReference type="PANTHER" id="PTHR30461">
    <property type="entry name" value="DNA-INVERTASE FROM LAMBDOID PROPHAGE"/>
    <property type="match status" value="1"/>
</dbReference>
<dbReference type="EMBL" id="BARS01057478">
    <property type="protein sequence ID" value="GAG51570.1"/>
    <property type="molecule type" value="Genomic_DNA"/>
</dbReference>
<dbReference type="GO" id="GO:0000150">
    <property type="term" value="F:DNA strand exchange activity"/>
    <property type="evidence" value="ECO:0007669"/>
    <property type="project" value="InterPro"/>
</dbReference>
<dbReference type="CDD" id="cd03768">
    <property type="entry name" value="SR_ResInv"/>
    <property type="match status" value="1"/>
</dbReference>
<feature type="domain" description="Resolvase/invertase-type recombinase catalytic" evidence="1">
    <location>
        <begin position="1"/>
        <end position="129"/>
    </location>
</feature>
<name>X0Y742_9ZZZZ</name>
<gene>
    <name evidence="2" type="ORF">S01H1_84261</name>
</gene>
<dbReference type="InterPro" id="IPR050639">
    <property type="entry name" value="SSR_resolvase"/>
</dbReference>
<reference evidence="2" key="1">
    <citation type="journal article" date="2014" name="Front. Microbiol.">
        <title>High frequency of phylogenetically diverse reductive dehalogenase-homologous genes in deep subseafloor sedimentary metagenomes.</title>
        <authorList>
            <person name="Kawai M."/>
            <person name="Futagami T."/>
            <person name="Toyoda A."/>
            <person name="Takaki Y."/>
            <person name="Nishi S."/>
            <person name="Hori S."/>
            <person name="Arai W."/>
            <person name="Tsubouchi T."/>
            <person name="Morono Y."/>
            <person name="Uchiyama I."/>
            <person name="Ito T."/>
            <person name="Fujiyama A."/>
            <person name="Inagaki F."/>
            <person name="Takami H."/>
        </authorList>
    </citation>
    <scope>NUCLEOTIDE SEQUENCE</scope>
    <source>
        <strain evidence="2">Expedition CK06-06</strain>
    </source>
</reference>
<sequence length="138" mass="15885">LQAHLKYKNATSEEHWEETDKYILKAVSGKDAFRNEVFAKLISDIKSGKINTVLCTALDRISRSVKDFLNFFEILHEYNVEFVCLKQNYDTTTPQGKLFITIMMALAQFEREQTSDRNKEASLARAERGLWNGGQIFG</sequence>
<dbReference type="Pfam" id="PF00239">
    <property type="entry name" value="Resolvase"/>
    <property type="match status" value="1"/>
</dbReference>
<feature type="non-terminal residue" evidence="2">
    <location>
        <position position="1"/>
    </location>
</feature>
<comment type="caution">
    <text evidence="2">The sequence shown here is derived from an EMBL/GenBank/DDBJ whole genome shotgun (WGS) entry which is preliminary data.</text>
</comment>
<dbReference type="SUPFAM" id="SSF53041">
    <property type="entry name" value="Resolvase-like"/>
    <property type="match status" value="1"/>
</dbReference>
<evidence type="ECO:0000259" key="1">
    <source>
        <dbReference type="PROSITE" id="PS51736"/>
    </source>
</evidence>
<dbReference type="Gene3D" id="3.40.50.1390">
    <property type="entry name" value="Resolvase, N-terminal catalytic domain"/>
    <property type="match status" value="1"/>
</dbReference>
<dbReference type="SMART" id="SM00857">
    <property type="entry name" value="Resolvase"/>
    <property type="match status" value="1"/>
</dbReference>
<accession>X0Y742</accession>
<dbReference type="PROSITE" id="PS51736">
    <property type="entry name" value="RECOMBINASES_3"/>
    <property type="match status" value="1"/>
</dbReference>
<evidence type="ECO:0000313" key="2">
    <source>
        <dbReference type="EMBL" id="GAG51570.1"/>
    </source>
</evidence>
<dbReference type="InterPro" id="IPR036162">
    <property type="entry name" value="Resolvase-like_N_sf"/>
</dbReference>
<proteinExistence type="predicted"/>
<dbReference type="InterPro" id="IPR006119">
    <property type="entry name" value="Resolv_N"/>
</dbReference>